<protein>
    <submittedName>
        <fullName evidence="2">WXG100 family type VII secretion target</fullName>
    </submittedName>
</protein>
<gene>
    <name evidence="2" type="ORF">ITX44_16015</name>
</gene>
<dbReference type="Gene3D" id="1.10.287.1060">
    <property type="entry name" value="ESAT-6-like"/>
    <property type="match status" value="1"/>
</dbReference>
<feature type="domain" description="Outer membrane channel protein CpnT-like N-terminal" evidence="1">
    <location>
        <begin position="15"/>
        <end position="139"/>
    </location>
</feature>
<evidence type="ECO:0000259" key="1">
    <source>
        <dbReference type="Pfam" id="PF25547"/>
    </source>
</evidence>
<evidence type="ECO:0000313" key="2">
    <source>
        <dbReference type="EMBL" id="MBM9506032.1"/>
    </source>
</evidence>
<comment type="caution">
    <text evidence="2">The sequence shown here is derived from an EMBL/GenBank/DDBJ whole genome shotgun (WGS) entry which is preliminary data.</text>
</comment>
<dbReference type="RefSeq" id="WP_205357878.1">
    <property type="nucleotide sequence ID" value="NZ_JADKYB010000007.1"/>
</dbReference>
<organism evidence="2 3">
    <name type="scientific">Actinacidiphila acididurans</name>
    <dbReference type="NCBI Taxonomy" id="2784346"/>
    <lineage>
        <taxon>Bacteria</taxon>
        <taxon>Bacillati</taxon>
        <taxon>Actinomycetota</taxon>
        <taxon>Actinomycetes</taxon>
        <taxon>Kitasatosporales</taxon>
        <taxon>Streptomycetaceae</taxon>
        <taxon>Actinacidiphila</taxon>
    </lineage>
</organism>
<sequence length="242" mass="25181">MAVELPGPVVSFLSVVGISWPNVNEDKVREFASHIREFASAVDTTHQQATATVKELGAHYKGASYEALLAAWGEKSSTHMAELVSLCHGVATALDVAAGVIVTMKGECIAELIGLATAFVAEQAAAVETLGLSEAAAAATVKLAEKAVQVLEDQLTQYIIAEVIEAALDPLVEAVGKAASGLMFKATEDALGVDTDGWDGGPGFEIHPSMLTFHATTMHGHAETVTGHATTLQTKLAGVNFQ</sequence>
<dbReference type="Pfam" id="PF25547">
    <property type="entry name" value="WXG100_2"/>
    <property type="match status" value="1"/>
</dbReference>
<evidence type="ECO:0000313" key="3">
    <source>
        <dbReference type="Proteomes" id="UP000749040"/>
    </source>
</evidence>
<accession>A0ABS2TT84</accession>
<reference evidence="2 3" key="1">
    <citation type="submission" date="2021-01" db="EMBL/GenBank/DDBJ databases">
        <title>Streptomyces acididurans sp. nov., isolated from a peat swamp forest soil.</title>
        <authorList>
            <person name="Chantavorakit T."/>
            <person name="Duangmal K."/>
        </authorList>
    </citation>
    <scope>NUCLEOTIDE SEQUENCE [LARGE SCALE GENOMIC DNA]</scope>
    <source>
        <strain evidence="2 3">KK5PA1</strain>
    </source>
</reference>
<dbReference type="EMBL" id="JADKYB010000007">
    <property type="protein sequence ID" value="MBM9506032.1"/>
    <property type="molecule type" value="Genomic_DNA"/>
</dbReference>
<keyword evidence="3" id="KW-1185">Reference proteome</keyword>
<dbReference type="InterPro" id="IPR057746">
    <property type="entry name" value="CpnT-like_N"/>
</dbReference>
<proteinExistence type="predicted"/>
<dbReference type="Proteomes" id="UP000749040">
    <property type="component" value="Unassembled WGS sequence"/>
</dbReference>
<name>A0ABS2TT84_9ACTN</name>